<dbReference type="CDD" id="cd24052">
    <property type="entry name" value="ASKHA_NBD_HpPPX-GppA-like"/>
    <property type="match status" value="1"/>
</dbReference>
<dbReference type="SUPFAM" id="SSF53067">
    <property type="entry name" value="Actin-like ATPase domain"/>
    <property type="match status" value="2"/>
</dbReference>
<accession>A0ABR8KL98</accession>
<protein>
    <submittedName>
        <fullName evidence="2">Ppx/GppA family phosphatase</fullName>
    </submittedName>
</protein>
<dbReference type="PANTHER" id="PTHR30005:SF0">
    <property type="entry name" value="RETROGRADE REGULATION PROTEIN 2"/>
    <property type="match status" value="1"/>
</dbReference>
<name>A0ABR8KL98_9SPHN</name>
<dbReference type="Gene3D" id="1.10.3210.10">
    <property type="entry name" value="Hypothetical protein af1432"/>
    <property type="match status" value="1"/>
</dbReference>
<dbReference type="Proteomes" id="UP000635384">
    <property type="component" value="Unassembled WGS sequence"/>
</dbReference>
<dbReference type="Pfam" id="PF02541">
    <property type="entry name" value="Ppx-GppA"/>
    <property type="match status" value="1"/>
</dbReference>
<sequence>MSYQKKRADRDGTFSGYIPKRAILDIGSNTVRLVIYGGTMRAPTVLLNEKVTAKLGRDIASKGELAEEAIELAMRGLRRFALLLDDLGIDDVETVATAAVRDASNGSEFVAELRKLGFDPRVISGEEEACLSASGVAGAFPGATGVVADLGGGSLELVEIQDGKPGSAVSLPLGTLRLPDYRGEKSGDSAMRKSLEKALKKGASDYGNPIGKGQPLYLVGGTWRCMAVYAMQEEGHPLSDPHGFELDSKRSQNLAKALAAETPESLKDRDRISSMRAEKLPDAAVLLQSLLSRIEPSELVVSSWGLREGLLYDRLAAHGKAQDPLLAGVGVFASQRGAPPTLAAQIAGWTVDAAPSRKHGSERLRLAATMLALASMQIEPNIRHPQAVEWALHKRWIAVSSEERAMLAAAIAANGNNLDLPESVTELASEEALEEAICWGLAVRVARRLGANSRRSLQVSRLIVRDDALVLRLEESHAALCGIPTEKDMKLLAGRLGLDWSVETVADGELYAAEEELPEFAAQPRQA</sequence>
<dbReference type="Gene3D" id="3.30.420.150">
    <property type="entry name" value="Exopolyphosphatase. Domain 2"/>
    <property type="match status" value="1"/>
</dbReference>
<comment type="caution">
    <text evidence="2">The sequence shown here is derived from an EMBL/GenBank/DDBJ whole genome shotgun (WGS) entry which is preliminary data.</text>
</comment>
<dbReference type="InterPro" id="IPR043129">
    <property type="entry name" value="ATPase_NBD"/>
</dbReference>
<dbReference type="InterPro" id="IPR050273">
    <property type="entry name" value="GppA/Ppx_hydrolase"/>
</dbReference>
<gene>
    <name evidence="2" type="ORF">IB285_02635</name>
</gene>
<dbReference type="RefSeq" id="WP_190786715.1">
    <property type="nucleotide sequence ID" value="NZ_JACXLC010000001.1"/>
</dbReference>
<evidence type="ECO:0000313" key="3">
    <source>
        <dbReference type="Proteomes" id="UP000635384"/>
    </source>
</evidence>
<reference evidence="2 3" key="1">
    <citation type="submission" date="2020-09" db="EMBL/GenBank/DDBJ databases">
        <authorList>
            <person name="Yoon J.-W."/>
        </authorList>
    </citation>
    <scope>NUCLEOTIDE SEQUENCE [LARGE SCALE GENOMIC DNA]</scope>
    <source>
        <strain evidence="2 3">KMU-140</strain>
    </source>
</reference>
<dbReference type="Gene3D" id="3.30.420.40">
    <property type="match status" value="1"/>
</dbReference>
<dbReference type="PANTHER" id="PTHR30005">
    <property type="entry name" value="EXOPOLYPHOSPHATASE"/>
    <property type="match status" value="1"/>
</dbReference>
<organism evidence="2 3">
    <name type="scientific">Erythrobacter rubeus</name>
    <dbReference type="NCBI Taxonomy" id="2760803"/>
    <lineage>
        <taxon>Bacteria</taxon>
        <taxon>Pseudomonadati</taxon>
        <taxon>Pseudomonadota</taxon>
        <taxon>Alphaproteobacteria</taxon>
        <taxon>Sphingomonadales</taxon>
        <taxon>Erythrobacteraceae</taxon>
        <taxon>Erythrobacter/Porphyrobacter group</taxon>
        <taxon>Erythrobacter</taxon>
    </lineage>
</organism>
<evidence type="ECO:0000313" key="2">
    <source>
        <dbReference type="EMBL" id="MBD2841149.1"/>
    </source>
</evidence>
<feature type="domain" description="Ppx/GppA phosphatase N-terminal" evidence="1">
    <location>
        <begin position="41"/>
        <end position="317"/>
    </location>
</feature>
<dbReference type="EMBL" id="JACXLC010000001">
    <property type="protein sequence ID" value="MBD2841149.1"/>
    <property type="molecule type" value="Genomic_DNA"/>
</dbReference>
<evidence type="ECO:0000259" key="1">
    <source>
        <dbReference type="Pfam" id="PF02541"/>
    </source>
</evidence>
<dbReference type="InterPro" id="IPR003695">
    <property type="entry name" value="Ppx_GppA_N"/>
</dbReference>
<proteinExistence type="predicted"/>
<keyword evidence="3" id="KW-1185">Reference proteome</keyword>